<keyword evidence="3 12" id="KW-0479">Metal-binding</keyword>
<feature type="binding site" evidence="13">
    <location>
        <begin position="80"/>
        <end position="85"/>
    </location>
    <ligand>
        <name>NADP(+)</name>
        <dbReference type="ChEBI" id="CHEBI:58349"/>
    </ligand>
</feature>
<evidence type="ECO:0000256" key="6">
    <source>
        <dbReference type="ARBA" id="ARBA00023002"/>
    </source>
</evidence>
<feature type="binding site" evidence="13">
    <location>
        <position position="133"/>
    </location>
    <ligand>
        <name>NADP(+)</name>
        <dbReference type="ChEBI" id="CHEBI:58349"/>
    </ligand>
</feature>
<dbReference type="RefSeq" id="WP_146854147.1">
    <property type="nucleotide sequence ID" value="NZ_BAAAHR010000003.1"/>
</dbReference>
<dbReference type="EMBL" id="BJUV01000010">
    <property type="protein sequence ID" value="GEK82966.1"/>
    <property type="molecule type" value="Genomic_DNA"/>
</dbReference>
<evidence type="ECO:0000256" key="10">
    <source>
        <dbReference type="PIRSR" id="PIRSR009407-1"/>
    </source>
</evidence>
<evidence type="ECO:0000256" key="12">
    <source>
        <dbReference type="PIRSR" id="PIRSR009407-3"/>
    </source>
</evidence>
<keyword evidence="16" id="KW-1185">Reference proteome</keyword>
<comment type="similarity">
    <text evidence="8 9">Belongs to the monomeric-type IDH family.</text>
</comment>
<evidence type="ECO:0000256" key="5">
    <source>
        <dbReference type="ARBA" id="ARBA00022857"/>
    </source>
</evidence>
<evidence type="ECO:0000313" key="17">
    <source>
        <dbReference type="Proteomes" id="UP000522688"/>
    </source>
</evidence>
<keyword evidence="6 9" id="KW-0560">Oxidoreductase</keyword>
<evidence type="ECO:0000256" key="2">
    <source>
        <dbReference type="ARBA" id="ARBA00022532"/>
    </source>
</evidence>
<dbReference type="PANTHER" id="PTHR36999">
    <property type="entry name" value="ISOCITRATE DEHYDROGENASE [NADP]"/>
    <property type="match status" value="1"/>
</dbReference>
<evidence type="ECO:0000256" key="4">
    <source>
        <dbReference type="ARBA" id="ARBA00022842"/>
    </source>
</evidence>
<comment type="catalytic activity">
    <reaction evidence="7 9">
        <text>D-threo-isocitrate + NADP(+) = 2-oxoglutarate + CO2 + NADPH</text>
        <dbReference type="Rhea" id="RHEA:19629"/>
        <dbReference type="ChEBI" id="CHEBI:15562"/>
        <dbReference type="ChEBI" id="CHEBI:16526"/>
        <dbReference type="ChEBI" id="CHEBI:16810"/>
        <dbReference type="ChEBI" id="CHEBI:57783"/>
        <dbReference type="ChEBI" id="CHEBI:58349"/>
        <dbReference type="EC" id="1.1.1.42"/>
    </reaction>
</comment>
<feature type="binding site" evidence="12">
    <location>
        <position position="346"/>
    </location>
    <ligand>
        <name>Mg(2+)</name>
        <dbReference type="ChEBI" id="CHEBI:18420"/>
    </ligand>
</feature>
<dbReference type="GO" id="GO:0046872">
    <property type="term" value="F:metal ion binding"/>
    <property type="evidence" value="ECO:0007669"/>
    <property type="project" value="UniProtKB-KW"/>
</dbReference>
<feature type="binding site" evidence="13">
    <location>
        <position position="645"/>
    </location>
    <ligand>
        <name>NADP(+)</name>
        <dbReference type="ChEBI" id="CHEBI:58349"/>
    </ligand>
</feature>
<dbReference type="EMBL" id="JACGWW010000012">
    <property type="protein sequence ID" value="MBA8814919.1"/>
    <property type="molecule type" value="Genomic_DNA"/>
</dbReference>
<comment type="cofactor">
    <cofactor evidence="12">
        <name>Mg(2+)</name>
        <dbReference type="ChEBI" id="CHEBI:18420"/>
    </cofactor>
    <cofactor evidence="12">
        <name>Mn(2+)</name>
        <dbReference type="ChEBI" id="CHEBI:29035"/>
    </cofactor>
    <text evidence="12">Binds 1 Mg(2+) or Mn(2+) ion per subunit.</text>
</comment>
<feature type="binding site" evidence="13">
    <location>
        <begin position="580"/>
        <end position="581"/>
    </location>
    <ligand>
        <name>NADP(+)</name>
        <dbReference type="ChEBI" id="CHEBI:58349"/>
    </ligand>
</feature>
<sequence>MAKIIYTLTDEAPLLATYSFLPIIQAYAKTAGVDVETRDISLGGRIISQFPERLTDEQRIGDALAELGDLAKTPEANIIKLPNISASMPQLKAAIAELQSKGYDLPDYPDSPATDAERDVKARYDKVKGSAVNPVLREGNSDRRAPLSVKNYARKHPHRMGAWTPESKTNVATMGVDDFRSNEKTVVLPADDTLRIEFVGADGAVRVLRESIPVLKGEVIDGTVLRVAALHEFLAAQIARAEAEGVLFSVHLKATMMKISDPILFGHVIRAFFPRVFEQYGADLEAAGLDPANGLNGILQGLAALPNGDDITAAFDQGIADGPDLAMVDSDKGITNLHVPSDVIVDASMPAMIRTSGHMWGPDGGEHDTLAVIPDSSYAGIYQAVLDDCRANGAFDPSTMGSVPNVGLMAQAAEEYGSHDKTFELDADGTVRVVTAAGETLIEHEVAEGDIWRACQTKDVPIRDWVKLAVTRARASGTPAVFWLDETRSHDATLIGLVREYLTEHDTEGLQIEILSPVDAMAFSLERIRRGEDTISVTGNVLRDYLTDLFPIMELGTSAKMLSVVPLINGGGLFETGAGGSAPKHVQQLVEQDYLRWDSLGEFLALAVSFEHLATSTGNARAQILADTLDRATGTFLDENKSPGRKLGTIDNRGSHFYLAKYWADELAAQSDDAELAAAFAELASTLGGAEDAITAELIAPQGTAVDIGGYYRLDAAKTEAVMRPSATLNAALATL</sequence>
<evidence type="ECO:0000256" key="13">
    <source>
        <dbReference type="PIRSR" id="PIRSR009407-4"/>
    </source>
</evidence>
<dbReference type="Proteomes" id="UP000522688">
    <property type="component" value="Unassembled WGS sequence"/>
</dbReference>
<feature type="binding site" evidence="11">
    <location>
        <position position="543"/>
    </location>
    <ligand>
        <name>D-threo-isocitrate</name>
        <dbReference type="ChEBI" id="CHEBI:15562"/>
    </ligand>
</feature>
<dbReference type="GO" id="GO:0006097">
    <property type="term" value="P:glyoxylate cycle"/>
    <property type="evidence" value="ECO:0007669"/>
    <property type="project" value="UniProtKB-KW"/>
</dbReference>
<reference evidence="15 17" key="2">
    <citation type="submission" date="2020-07" db="EMBL/GenBank/DDBJ databases">
        <title>Sequencing the genomes of 1000 actinobacteria strains.</title>
        <authorList>
            <person name="Klenk H.-P."/>
        </authorList>
    </citation>
    <scope>NUCLEOTIDE SEQUENCE [LARGE SCALE GENOMIC DNA]</scope>
    <source>
        <strain evidence="15 17">DSM 10309</strain>
    </source>
</reference>
<accession>A0A7W3PKJ9</accession>
<evidence type="ECO:0000256" key="3">
    <source>
        <dbReference type="ARBA" id="ARBA00022723"/>
    </source>
</evidence>
<evidence type="ECO:0000256" key="9">
    <source>
        <dbReference type="PIRNR" id="PIRNR009407"/>
    </source>
</evidence>
<proteinExistence type="inferred from homology"/>
<evidence type="ECO:0000313" key="14">
    <source>
        <dbReference type="EMBL" id="GEK82966.1"/>
    </source>
</evidence>
<dbReference type="Pfam" id="PF03971">
    <property type="entry name" value="IDH"/>
    <property type="match status" value="1"/>
</dbReference>
<feature type="site" description="Critical for catalysis" evidence="10">
    <location>
        <position position="253"/>
    </location>
</feature>
<dbReference type="OrthoDB" id="9807643at2"/>
<feature type="binding site" evidence="13">
    <location>
        <position position="585"/>
    </location>
    <ligand>
        <name>NADP(+)</name>
        <dbReference type="ChEBI" id="CHEBI:58349"/>
    </ligand>
</feature>
<evidence type="ECO:0000256" key="7">
    <source>
        <dbReference type="ARBA" id="ARBA00023554"/>
    </source>
</evidence>
<feature type="site" description="Critical for catalysis" evidence="10">
    <location>
        <position position="416"/>
    </location>
</feature>
<evidence type="ECO:0000256" key="1">
    <source>
        <dbReference type="ARBA" id="ARBA00022435"/>
    </source>
</evidence>
<dbReference type="EC" id="1.1.1.42" evidence="9"/>
<dbReference type="PANTHER" id="PTHR36999:SF1">
    <property type="entry name" value="ISOCITRATE DEHYDROGENASE (NADP(+))"/>
    <property type="match status" value="1"/>
</dbReference>
<keyword evidence="1 9" id="KW-0329">Glyoxylate bypass</keyword>
<name>A0A7W3PKJ9_9MICO</name>
<feature type="binding site" evidence="11">
    <location>
        <position position="143"/>
    </location>
    <ligand>
        <name>D-threo-isocitrate</name>
        <dbReference type="ChEBI" id="CHEBI:15562"/>
    </ligand>
</feature>
<dbReference type="Gene3D" id="3.40.718.10">
    <property type="entry name" value="Isopropylmalate Dehydrogenase"/>
    <property type="match status" value="1"/>
</dbReference>
<comment type="caution">
    <text evidence="15">The sequence shown here is derived from an EMBL/GenBank/DDBJ whole genome shotgun (WGS) entry which is preliminary data.</text>
</comment>
<organism evidence="15 17">
    <name type="scientific">Frigoribacterium faeni</name>
    <dbReference type="NCBI Taxonomy" id="145483"/>
    <lineage>
        <taxon>Bacteria</taxon>
        <taxon>Bacillati</taxon>
        <taxon>Actinomycetota</taxon>
        <taxon>Actinomycetes</taxon>
        <taxon>Micrococcales</taxon>
        <taxon>Microbacteriaceae</taxon>
        <taxon>Frigoribacterium</taxon>
    </lineage>
</organism>
<dbReference type="AlphaFoldDB" id="A0A7W3PKJ9"/>
<feature type="binding site" evidence="11">
    <location>
        <begin position="130"/>
        <end position="137"/>
    </location>
    <ligand>
        <name>substrate</name>
    </ligand>
</feature>
<dbReference type="GO" id="GO:0004450">
    <property type="term" value="F:isocitrate dehydrogenase (NADP+) activity"/>
    <property type="evidence" value="ECO:0007669"/>
    <property type="project" value="UniProtKB-EC"/>
</dbReference>
<dbReference type="InterPro" id="IPR004436">
    <property type="entry name" value="Isocitrate_DH_NADP_mono"/>
</dbReference>
<evidence type="ECO:0000256" key="11">
    <source>
        <dbReference type="PIRSR" id="PIRSR009407-2"/>
    </source>
</evidence>
<feature type="binding site" evidence="12">
    <location>
        <position position="544"/>
    </location>
    <ligand>
        <name>Mg(2+)</name>
        <dbReference type="ChEBI" id="CHEBI:18420"/>
    </ligand>
</feature>
<evidence type="ECO:0000256" key="8">
    <source>
        <dbReference type="ARBA" id="ARBA00046318"/>
    </source>
</evidence>
<dbReference type="GO" id="GO:0006099">
    <property type="term" value="P:tricarboxylic acid cycle"/>
    <property type="evidence" value="ECO:0007669"/>
    <property type="project" value="UniProtKB-KW"/>
</dbReference>
<evidence type="ECO:0000313" key="16">
    <source>
        <dbReference type="Proteomes" id="UP000321154"/>
    </source>
</evidence>
<dbReference type="SUPFAM" id="SSF53659">
    <property type="entry name" value="Isocitrate/Isopropylmalate dehydrogenase-like"/>
    <property type="match status" value="1"/>
</dbReference>
<keyword evidence="4 12" id="KW-0460">Magnesium</keyword>
<dbReference type="PIRSF" id="PIRSF009407">
    <property type="entry name" value="IDH_monmr"/>
    <property type="match status" value="1"/>
</dbReference>
<protein>
    <recommendedName>
        <fullName evidence="9">Isocitrate dehydrogenase [NADP]</fullName>
        <ecNumber evidence="9">1.1.1.42</ecNumber>
    </recommendedName>
    <alternativeName>
        <fullName evidence="9">Oxalosuccinate decarboxylase</fullName>
    </alternativeName>
</protein>
<feature type="binding site" evidence="13">
    <location>
        <begin position="596"/>
        <end position="598"/>
    </location>
    <ligand>
        <name>NADP(+)</name>
        <dbReference type="ChEBI" id="CHEBI:58349"/>
    </ligand>
</feature>
<dbReference type="Proteomes" id="UP000321154">
    <property type="component" value="Unassembled WGS sequence"/>
</dbReference>
<reference evidence="14 16" key="1">
    <citation type="submission" date="2019-07" db="EMBL/GenBank/DDBJ databases">
        <title>Whole genome shotgun sequence of Frigoribacterium faeni NBRC 103066.</title>
        <authorList>
            <person name="Hosoyama A."/>
            <person name="Uohara A."/>
            <person name="Ohji S."/>
            <person name="Ichikawa N."/>
        </authorList>
    </citation>
    <scope>NUCLEOTIDE SEQUENCE [LARGE SCALE GENOMIC DNA]</scope>
    <source>
        <strain evidence="14 16">NBRC 103066</strain>
    </source>
</reference>
<keyword evidence="2 9" id="KW-0816">Tricarboxylic acid cycle</keyword>
<gene>
    <name evidence="15" type="ORF">FB463_003196</name>
    <name evidence="14" type="ORF">FFA01_12750</name>
</gene>
<dbReference type="NCBIfam" id="TIGR00178">
    <property type="entry name" value="monomer_idh"/>
    <property type="match status" value="1"/>
</dbReference>
<feature type="binding site" evidence="12">
    <location>
        <position position="548"/>
    </location>
    <ligand>
        <name>Mg(2+)</name>
        <dbReference type="ChEBI" id="CHEBI:18420"/>
    </ligand>
</feature>
<keyword evidence="5 9" id="KW-0521">NADP</keyword>
<evidence type="ECO:0000313" key="15">
    <source>
        <dbReference type="EMBL" id="MBA8814919.1"/>
    </source>
</evidence>